<sequence>MSIPDILAINRGSIVAPAGCGKTEAIVQAVARNDGKPALVLTHTNAGVHALRSRMARSKIANARARVTTLDGWSLQVVNSYPELSGHRPDLAAINYPTLRKAAIRAVSSGALDAILRASYSRVIVDEYQDCNAAQHRLVTELAQRLPCCVLGDPLQRIFDFAEALPDWDGTVLSAFPLEGTLNDPWRWIRQGEEDFGHWILAIRNDLENGRGVDLATAPANLTWIRAVDAAEQNAAEANAIAALRAIGAPTSLIVGSAIDPSSRVAFAKAHHGVQVVERADMPEIKDAAAEIGGEKDLKRLNKVLKFARSVMSGIDKPFVDRLNDLNAGRAVPSDDIERSFLSARQSATFGNLARMLESWRLTPGLRVFRPDLLAVMLDGMRRTTDDGDLKASVLSVREAKRSGGRQIPSMGIGSTLLLKGLEAEHVLILEAGAMNACNAYVALSRASKAITVISNKSVIGRSL</sequence>
<comment type="caution">
    <text evidence="7">The sequence shown here is derived from an EMBL/GenBank/DDBJ whole genome shotgun (WGS) entry which is preliminary data.</text>
</comment>
<evidence type="ECO:0000256" key="3">
    <source>
        <dbReference type="ARBA" id="ARBA00022806"/>
    </source>
</evidence>
<keyword evidence="8" id="KW-1185">Reference proteome</keyword>
<dbReference type="InterPro" id="IPR000212">
    <property type="entry name" value="DNA_helicase_UvrD/REP"/>
</dbReference>
<keyword evidence="3" id="KW-0347">Helicase</keyword>
<dbReference type="EMBL" id="JBHRVU010000004">
    <property type="protein sequence ID" value="MFC3442355.1"/>
    <property type="molecule type" value="Genomic_DNA"/>
</dbReference>
<gene>
    <name evidence="7" type="ORF">ACFOKF_14360</name>
</gene>
<keyword evidence="1" id="KW-0547">Nucleotide-binding</keyword>
<dbReference type="Gene3D" id="3.40.50.300">
    <property type="entry name" value="P-loop containing nucleotide triphosphate hydrolases"/>
    <property type="match status" value="1"/>
</dbReference>
<keyword evidence="2" id="KW-0378">Hydrolase</keyword>
<organism evidence="7 8">
    <name type="scientific">Sphingobium rhizovicinum</name>
    <dbReference type="NCBI Taxonomy" id="432308"/>
    <lineage>
        <taxon>Bacteria</taxon>
        <taxon>Pseudomonadati</taxon>
        <taxon>Pseudomonadota</taxon>
        <taxon>Alphaproteobacteria</taxon>
        <taxon>Sphingomonadales</taxon>
        <taxon>Sphingomonadaceae</taxon>
        <taxon>Sphingobium</taxon>
    </lineage>
</organism>
<feature type="domain" description="UvrD-like helicase ATP-binding" evidence="6">
    <location>
        <begin position="112"/>
        <end position="165"/>
    </location>
</feature>
<evidence type="ECO:0000256" key="5">
    <source>
        <dbReference type="ARBA" id="ARBA00034923"/>
    </source>
</evidence>
<dbReference type="RefSeq" id="WP_380796453.1">
    <property type="nucleotide sequence ID" value="NZ_JBHRVU010000004.1"/>
</dbReference>
<evidence type="ECO:0000259" key="6">
    <source>
        <dbReference type="Pfam" id="PF00580"/>
    </source>
</evidence>
<reference evidence="8" key="1">
    <citation type="journal article" date="2019" name="Int. J. Syst. Evol. Microbiol.">
        <title>The Global Catalogue of Microorganisms (GCM) 10K type strain sequencing project: providing services to taxonomists for standard genome sequencing and annotation.</title>
        <authorList>
            <consortium name="The Broad Institute Genomics Platform"/>
            <consortium name="The Broad Institute Genome Sequencing Center for Infectious Disease"/>
            <person name="Wu L."/>
            <person name="Ma J."/>
        </authorList>
    </citation>
    <scope>NUCLEOTIDE SEQUENCE [LARGE SCALE GENOMIC DNA]</scope>
    <source>
        <strain evidence="8">CCM 7491</strain>
    </source>
</reference>
<evidence type="ECO:0000256" key="2">
    <source>
        <dbReference type="ARBA" id="ARBA00022801"/>
    </source>
</evidence>
<dbReference type="SUPFAM" id="SSF52540">
    <property type="entry name" value="P-loop containing nucleoside triphosphate hydrolases"/>
    <property type="match status" value="1"/>
</dbReference>
<protein>
    <recommendedName>
        <fullName evidence="5">DNA 3'-5' helicase II</fullName>
    </recommendedName>
</protein>
<evidence type="ECO:0000256" key="4">
    <source>
        <dbReference type="ARBA" id="ARBA00022840"/>
    </source>
</evidence>
<evidence type="ECO:0000313" key="7">
    <source>
        <dbReference type="EMBL" id="MFC3442355.1"/>
    </source>
</evidence>
<evidence type="ECO:0000313" key="8">
    <source>
        <dbReference type="Proteomes" id="UP001595681"/>
    </source>
</evidence>
<dbReference type="InterPro" id="IPR027417">
    <property type="entry name" value="P-loop_NTPase"/>
</dbReference>
<keyword evidence="4" id="KW-0067">ATP-binding</keyword>
<dbReference type="Proteomes" id="UP001595681">
    <property type="component" value="Unassembled WGS sequence"/>
</dbReference>
<evidence type="ECO:0000256" key="1">
    <source>
        <dbReference type="ARBA" id="ARBA00022741"/>
    </source>
</evidence>
<accession>A0ABV7NIZ1</accession>
<dbReference type="Pfam" id="PF00580">
    <property type="entry name" value="UvrD-helicase"/>
    <property type="match status" value="1"/>
</dbReference>
<name>A0ABV7NIZ1_9SPHN</name>
<proteinExistence type="predicted"/>
<dbReference type="InterPro" id="IPR014016">
    <property type="entry name" value="UvrD-like_ATP-bd"/>
</dbReference>
<dbReference type="PANTHER" id="PTHR11070:SF2">
    <property type="entry name" value="ATP-DEPENDENT DNA HELICASE SRS2"/>
    <property type="match status" value="1"/>
</dbReference>
<dbReference type="PANTHER" id="PTHR11070">
    <property type="entry name" value="UVRD / RECB / PCRA DNA HELICASE FAMILY MEMBER"/>
    <property type="match status" value="1"/>
</dbReference>